<evidence type="ECO:0000256" key="1">
    <source>
        <dbReference type="ARBA" id="ARBA00004128"/>
    </source>
</evidence>
<dbReference type="PANTHER" id="PTHR46140">
    <property type="entry name" value="VACUOLAR TRANSPORTER CHAPERONE 1-RELATED"/>
    <property type="match status" value="1"/>
</dbReference>
<comment type="subcellular location">
    <subcellularLocation>
        <location evidence="1">Vacuole membrane</location>
        <topology evidence="1">Multi-pass membrane protein</topology>
    </subcellularLocation>
</comment>
<feature type="coiled-coil region" evidence="6">
    <location>
        <begin position="77"/>
        <end position="104"/>
    </location>
</feature>
<dbReference type="GO" id="GO:0042144">
    <property type="term" value="P:vacuole fusion, non-autophagic"/>
    <property type="evidence" value="ECO:0007669"/>
    <property type="project" value="TreeGrafter"/>
</dbReference>
<dbReference type="GO" id="GO:0007034">
    <property type="term" value="P:vacuolar transport"/>
    <property type="evidence" value="ECO:0007669"/>
    <property type="project" value="TreeGrafter"/>
</dbReference>
<dbReference type="PROSITE" id="PS51382">
    <property type="entry name" value="SPX"/>
    <property type="match status" value="1"/>
</dbReference>
<feature type="transmembrane region" description="Helical" evidence="8">
    <location>
        <begin position="832"/>
        <end position="854"/>
    </location>
</feature>
<dbReference type="InterPro" id="IPR051572">
    <property type="entry name" value="VTC_Complex_Subunit"/>
</dbReference>
<keyword evidence="5 8" id="KW-0472">Membrane</keyword>
<dbReference type="Gene3D" id="3.20.100.30">
    <property type="entry name" value="VTC, catalytic tunnel domain"/>
    <property type="match status" value="1"/>
</dbReference>
<dbReference type="InterPro" id="IPR004331">
    <property type="entry name" value="SPX_dom"/>
</dbReference>
<feature type="transmembrane region" description="Helical" evidence="8">
    <location>
        <begin position="800"/>
        <end position="820"/>
    </location>
</feature>
<keyword evidence="4 8" id="KW-1133">Transmembrane helix</keyword>
<gene>
    <name evidence="10" type="ORF">BDW02DRAFT_515234</name>
</gene>
<proteinExistence type="predicted"/>
<evidence type="ECO:0000259" key="9">
    <source>
        <dbReference type="PROSITE" id="PS51382"/>
    </source>
</evidence>
<feature type="compositionally biased region" description="Polar residues" evidence="7">
    <location>
        <begin position="566"/>
        <end position="594"/>
    </location>
</feature>
<dbReference type="GO" id="GO:0000329">
    <property type="term" value="C:fungal-type vacuole membrane"/>
    <property type="evidence" value="ECO:0007669"/>
    <property type="project" value="TreeGrafter"/>
</dbReference>
<feature type="region of interest" description="Disordered" evidence="7">
    <location>
        <begin position="685"/>
        <end position="719"/>
    </location>
</feature>
<feature type="region of interest" description="Disordered" evidence="7">
    <location>
        <begin position="543"/>
        <end position="633"/>
    </location>
</feature>
<feature type="compositionally biased region" description="Low complexity" evidence="7">
    <location>
        <begin position="553"/>
        <end position="565"/>
    </location>
</feature>
<dbReference type="InterPro" id="IPR042267">
    <property type="entry name" value="VTC_sf"/>
</dbReference>
<name>A0A6A5KSU0_9PLEO</name>
<evidence type="ECO:0000256" key="7">
    <source>
        <dbReference type="SAM" id="MobiDB-lite"/>
    </source>
</evidence>
<dbReference type="CDD" id="cd14474">
    <property type="entry name" value="SPX_YDR089W"/>
    <property type="match status" value="1"/>
</dbReference>
<dbReference type="AlphaFoldDB" id="A0A6A5KSU0"/>
<dbReference type="Pfam" id="PF09359">
    <property type="entry name" value="VTC"/>
    <property type="match status" value="1"/>
</dbReference>
<evidence type="ECO:0000313" key="10">
    <source>
        <dbReference type="EMBL" id="KAF1839302.1"/>
    </source>
</evidence>
<protein>
    <recommendedName>
        <fullName evidence="9">SPX domain-containing protein</fullName>
    </recommendedName>
</protein>
<dbReference type="OrthoDB" id="5588846at2759"/>
<dbReference type="PANTHER" id="PTHR46140:SF1">
    <property type="entry name" value="VACUOLAR TRANSPORTER CHAPERONE COMPLEX SUBUNIT 4-RELATED"/>
    <property type="match status" value="1"/>
</dbReference>
<keyword evidence="11" id="KW-1185">Reference proteome</keyword>
<dbReference type="InterPro" id="IPR018966">
    <property type="entry name" value="VTC_domain"/>
</dbReference>
<dbReference type="GO" id="GO:0033254">
    <property type="term" value="C:vacuolar transporter chaperone complex"/>
    <property type="evidence" value="ECO:0007669"/>
    <property type="project" value="TreeGrafter"/>
</dbReference>
<feature type="transmembrane region" description="Helical" evidence="8">
    <location>
        <begin position="768"/>
        <end position="788"/>
    </location>
</feature>
<dbReference type="Proteomes" id="UP000800040">
    <property type="component" value="Unassembled WGS sequence"/>
</dbReference>
<evidence type="ECO:0000313" key="11">
    <source>
        <dbReference type="Proteomes" id="UP000800040"/>
    </source>
</evidence>
<evidence type="ECO:0000256" key="8">
    <source>
        <dbReference type="SAM" id="Phobius"/>
    </source>
</evidence>
<keyword evidence="6" id="KW-0175">Coiled coil</keyword>
<dbReference type="GO" id="GO:0006799">
    <property type="term" value="P:polyphosphate biosynthetic process"/>
    <property type="evidence" value="ECO:0007669"/>
    <property type="project" value="UniProtKB-ARBA"/>
</dbReference>
<evidence type="ECO:0000256" key="6">
    <source>
        <dbReference type="SAM" id="Coils"/>
    </source>
</evidence>
<feature type="region of interest" description="Disordered" evidence="7">
    <location>
        <begin position="379"/>
        <end position="405"/>
    </location>
</feature>
<feature type="domain" description="SPX" evidence="9">
    <location>
        <begin position="1"/>
        <end position="162"/>
    </location>
</feature>
<organism evidence="10 11">
    <name type="scientific">Decorospora gaudefroyi</name>
    <dbReference type="NCBI Taxonomy" id="184978"/>
    <lineage>
        <taxon>Eukaryota</taxon>
        <taxon>Fungi</taxon>
        <taxon>Dikarya</taxon>
        <taxon>Ascomycota</taxon>
        <taxon>Pezizomycotina</taxon>
        <taxon>Dothideomycetes</taxon>
        <taxon>Pleosporomycetidae</taxon>
        <taxon>Pleosporales</taxon>
        <taxon>Pleosporineae</taxon>
        <taxon>Pleosporaceae</taxon>
        <taxon>Decorospora</taxon>
    </lineage>
</organism>
<dbReference type="EMBL" id="ML975246">
    <property type="protein sequence ID" value="KAF1839302.1"/>
    <property type="molecule type" value="Genomic_DNA"/>
</dbReference>
<keyword evidence="3 8" id="KW-0812">Transmembrane</keyword>
<accession>A0A6A5KSU0</accession>
<sequence length="856" mass="95655">MKYGDTLRQRSIPEWGHYNIDYDYLKDLIKHQTTPGTNKAVSIPGQGESTERAFGDAFFHVLAEQHDRINLFVRSKSGEIERRLEHISKTLDQLRAKRDSANGRLPARTVERYAKIDADVTRTGEEIRSLSRFQVTQRTGFIKILKKYKRWTKDRALSHVFKQEISSRPDSLFQLDLGYLLDQYIDVLDAVRSAFDADGSSTANAENVSGQSSAARISRLLQDGDDLDFDLALTTVPLGSRGNKATYWIHPDHIVEVQVLLLQHMRLYLSNARRNTSAKATPLRRHSSTANIDPYLGNEDAIGLVVLDNAEAFAIKQNSGTIGSTEEAQGNIGINGAGQVRCCASDKAAVVACTETDLQGQSPTAIKIAKMGRKSLPRFLDPTLKEGDMKRSGSSSQANNSKDDASAIRQWLSEHKSTRPIAGVLSKRTRFTGLHNNSTGGIWATLDKDVYLKDTLHKDLENEDWASAARSESAKKFPHAILEVRREGNQAMSLIQTLDRSHLVERVRGFSLEAHAVWTCCMPSAMSTPFWIPLLEKDIRKLPEPVRRRSRRAQASTAGSQSAISPTHTSTSNTSYEGQSSPLASRNEDSSATSVHEFVDPPPLQAFAKKSRRPYSDYPPPTNRADSEQEAQPRYWNEYDHPEDEETGYYIYVDPDAPIKFPGQELIEAMTRKTKRLFGMRNKSDKASLSGIDDSDDDTVESSPITYGPNYGTVNSRRRPSPHEGYFSTLFRSMRDPRHDAEMLHERRALLSQVESHQRKMEMTKLRFYSTALGAALVIGLILGLMTITSRKKERGAVDAGVLLGTICTLVLCIVAVISMRTRRERLGWLHQGTVLSIAGAVVALDVLLLLWVLRI</sequence>
<evidence type="ECO:0000256" key="2">
    <source>
        <dbReference type="ARBA" id="ARBA00022554"/>
    </source>
</evidence>
<evidence type="ECO:0000256" key="5">
    <source>
        <dbReference type="ARBA" id="ARBA00023136"/>
    </source>
</evidence>
<evidence type="ECO:0000256" key="4">
    <source>
        <dbReference type="ARBA" id="ARBA00022989"/>
    </source>
</evidence>
<dbReference type="GO" id="GO:0016237">
    <property type="term" value="P:microautophagy"/>
    <property type="evidence" value="ECO:0007669"/>
    <property type="project" value="TreeGrafter"/>
</dbReference>
<evidence type="ECO:0000256" key="3">
    <source>
        <dbReference type="ARBA" id="ARBA00022692"/>
    </source>
</evidence>
<keyword evidence="2" id="KW-0926">Vacuole</keyword>
<reference evidence="10" key="1">
    <citation type="submission" date="2020-01" db="EMBL/GenBank/DDBJ databases">
        <authorList>
            <consortium name="DOE Joint Genome Institute"/>
            <person name="Haridas S."/>
            <person name="Albert R."/>
            <person name="Binder M."/>
            <person name="Bloem J."/>
            <person name="Labutti K."/>
            <person name="Salamov A."/>
            <person name="Andreopoulos B."/>
            <person name="Baker S.E."/>
            <person name="Barry K."/>
            <person name="Bills G."/>
            <person name="Bluhm B.H."/>
            <person name="Cannon C."/>
            <person name="Castanera R."/>
            <person name="Culley D.E."/>
            <person name="Daum C."/>
            <person name="Ezra D."/>
            <person name="Gonzalez J.B."/>
            <person name="Henrissat B."/>
            <person name="Kuo A."/>
            <person name="Liang C."/>
            <person name="Lipzen A."/>
            <person name="Lutzoni F."/>
            <person name="Magnuson J."/>
            <person name="Mondo S."/>
            <person name="Nolan M."/>
            <person name="Ohm R."/>
            <person name="Pangilinan J."/>
            <person name="Park H.-J."/>
            <person name="Ramirez L."/>
            <person name="Alfaro M."/>
            <person name="Sun H."/>
            <person name="Tritt A."/>
            <person name="Yoshinaga Y."/>
            <person name="Zwiers L.-H."/>
            <person name="Turgeon B.G."/>
            <person name="Goodwin S.B."/>
            <person name="Spatafora J.W."/>
            <person name="Crous P.W."/>
            <person name="Grigoriev I.V."/>
        </authorList>
    </citation>
    <scope>NUCLEOTIDE SEQUENCE</scope>
    <source>
        <strain evidence="10">P77</strain>
    </source>
</reference>